<proteinExistence type="predicted"/>
<gene>
    <name evidence="1" type="ORF">GGX14DRAFT_391646</name>
</gene>
<reference evidence="1" key="1">
    <citation type="submission" date="2023-03" db="EMBL/GenBank/DDBJ databases">
        <title>Massive genome expansion in bonnet fungi (Mycena s.s.) driven by repeated elements and novel gene families across ecological guilds.</title>
        <authorList>
            <consortium name="Lawrence Berkeley National Laboratory"/>
            <person name="Harder C.B."/>
            <person name="Miyauchi S."/>
            <person name="Viragh M."/>
            <person name="Kuo A."/>
            <person name="Thoen E."/>
            <person name="Andreopoulos B."/>
            <person name="Lu D."/>
            <person name="Skrede I."/>
            <person name="Drula E."/>
            <person name="Henrissat B."/>
            <person name="Morin E."/>
            <person name="Kohler A."/>
            <person name="Barry K."/>
            <person name="LaButti K."/>
            <person name="Morin E."/>
            <person name="Salamov A."/>
            <person name="Lipzen A."/>
            <person name="Mereny Z."/>
            <person name="Hegedus B."/>
            <person name="Baldrian P."/>
            <person name="Stursova M."/>
            <person name="Weitz H."/>
            <person name="Taylor A."/>
            <person name="Grigoriev I.V."/>
            <person name="Nagy L.G."/>
            <person name="Martin F."/>
            <person name="Kauserud H."/>
        </authorList>
    </citation>
    <scope>NUCLEOTIDE SEQUENCE</scope>
    <source>
        <strain evidence="1">9144</strain>
    </source>
</reference>
<evidence type="ECO:0000313" key="2">
    <source>
        <dbReference type="Proteomes" id="UP001219525"/>
    </source>
</evidence>
<dbReference type="EMBL" id="JARJCW010000016">
    <property type="protein sequence ID" value="KAJ7215980.1"/>
    <property type="molecule type" value="Genomic_DNA"/>
</dbReference>
<accession>A0AAD6VMD6</accession>
<evidence type="ECO:0000313" key="1">
    <source>
        <dbReference type="EMBL" id="KAJ7215980.1"/>
    </source>
</evidence>
<dbReference type="Proteomes" id="UP001219525">
    <property type="component" value="Unassembled WGS sequence"/>
</dbReference>
<name>A0AAD6VMD6_9AGAR</name>
<keyword evidence="2" id="KW-1185">Reference proteome</keyword>
<protein>
    <submittedName>
        <fullName evidence="1">Uncharacterized protein</fullName>
    </submittedName>
</protein>
<sequence length="279" mass="30024">MDASLGLGLVVAAVTGRHHVVVPLVFSLLPPHPLRIALPPVCLLDGGSTISTSLSPTPFDFDNRAAAHRDDRLGNETHYDGQDVPWRRHYHHWLTALAAVGVNIAITGRVNGTQCVSVTVIRYRRLTGGAPQRNRFDVNGTPQAGSVRGADGACTCCRCHRTQFSHVAGQPDIAHSSNAAREPPLLTLLTNLGVNARAQPTWRFPAGQYAPNKTLVNVLVLALRRLCLTVRGPAGIGRVPAGAHPRKHAEWGRYSLYISLQIGASFCCSSGLKVHLRSS</sequence>
<dbReference type="AlphaFoldDB" id="A0AAD6VMD6"/>
<organism evidence="1 2">
    <name type="scientific">Mycena pura</name>
    <dbReference type="NCBI Taxonomy" id="153505"/>
    <lineage>
        <taxon>Eukaryota</taxon>
        <taxon>Fungi</taxon>
        <taxon>Dikarya</taxon>
        <taxon>Basidiomycota</taxon>
        <taxon>Agaricomycotina</taxon>
        <taxon>Agaricomycetes</taxon>
        <taxon>Agaricomycetidae</taxon>
        <taxon>Agaricales</taxon>
        <taxon>Marasmiineae</taxon>
        <taxon>Mycenaceae</taxon>
        <taxon>Mycena</taxon>
    </lineage>
</organism>
<comment type="caution">
    <text evidence="1">The sequence shown here is derived from an EMBL/GenBank/DDBJ whole genome shotgun (WGS) entry which is preliminary data.</text>
</comment>